<dbReference type="EMBL" id="AP014801">
    <property type="protein sequence ID" value="BAQ71527.1"/>
    <property type="molecule type" value="Genomic_DNA"/>
</dbReference>
<accession>A0A0D6B8T4</accession>
<feature type="transmembrane region" description="Helical" evidence="1">
    <location>
        <begin position="112"/>
        <end position="135"/>
    </location>
</feature>
<feature type="transmembrane region" description="Helical" evidence="1">
    <location>
        <begin position="469"/>
        <end position="490"/>
    </location>
</feature>
<sequence>MDLFSPLLDALPAVLTFPNLLAMIGGVLVGIVVGSLPGLTATMSIAVLLPLTFTMDPLVALGMMAGIYNGAMYGGAIPAILLRIPGTPAAIVTTFDGYPLAQQGRAGYALQVALLSSAFGGMMSAIAMMILAPPLSLVTLAFGPPEVFWVGIFGMAAVAVFLGEDMPKGFLSALIGLFIGMIGLDPVMSTDRFTFGRLELESGIDIVVLMVGLYAIPPCLEMAEDTAKAMGTRMKLEFQPFLKTIREIPRYFKIWSWAYLYGIFVGLLPGASGSFVSFLAYERAKRISKDPDSFGKGNPEGIAASEFGNNADNAAALIPTVTLGIPGSSVAAVIMGGLLVQGLQPGPDLFRNSADIIYGFMIQMFLTSLILIPLGGSFATNLFAQVLRIPRPLLIPLIICLSIVGAYCVQNSLFDVWLMFGFGLLGYVMSKTGLPLAPVALGVILGPLIESNLRLSLLLDVRNEHILFTRPICMVLIALLVLTTVLPPVWKHIRARRAREA</sequence>
<evidence type="ECO:0000313" key="4">
    <source>
        <dbReference type="Proteomes" id="UP000064912"/>
    </source>
</evidence>
<gene>
    <name evidence="3" type="ORF">NHU_04414</name>
</gene>
<feature type="domain" description="DUF112" evidence="2">
    <location>
        <begin position="20"/>
        <end position="439"/>
    </location>
</feature>
<dbReference type="AlphaFoldDB" id="A0A0D6B8T4"/>
<dbReference type="KEGG" id="rsu:NHU_04414"/>
<keyword evidence="3" id="KW-0614">Plasmid</keyword>
<dbReference type="Proteomes" id="UP000064912">
    <property type="component" value="Plasmid Plasmid1"/>
</dbReference>
<name>A0A0D6B8T4_RHOSU</name>
<dbReference type="InterPro" id="IPR002823">
    <property type="entry name" value="DUF112_TM"/>
</dbReference>
<evidence type="ECO:0000259" key="2">
    <source>
        <dbReference type="Pfam" id="PF01970"/>
    </source>
</evidence>
<keyword evidence="1" id="KW-0812">Transmembrane</keyword>
<dbReference type="RefSeq" id="WP_234153275.1">
    <property type="nucleotide sequence ID" value="NZ_JAESJE010000055.1"/>
</dbReference>
<feature type="transmembrane region" description="Helical" evidence="1">
    <location>
        <begin position="170"/>
        <end position="188"/>
    </location>
</feature>
<reference evidence="3 4" key="1">
    <citation type="submission" date="2015-02" db="EMBL/GenBank/DDBJ databases">
        <title>Genome sequene of Rhodovulum sulfidophilum DSM 2351.</title>
        <authorList>
            <person name="Nagao N."/>
        </authorList>
    </citation>
    <scope>NUCLEOTIDE SEQUENCE [LARGE SCALE GENOMIC DNA]</scope>
    <source>
        <strain evidence="3 4">DSM 2351</strain>
        <plasmid evidence="4">Plasmid Plasmid1 DNA</plasmid>
    </source>
</reference>
<keyword evidence="1" id="KW-1133">Transmembrane helix</keyword>
<feature type="transmembrane region" description="Helical" evidence="1">
    <location>
        <begin position="20"/>
        <end position="39"/>
    </location>
</feature>
<organism evidence="3 4">
    <name type="scientific">Rhodovulum sulfidophilum</name>
    <name type="common">Rhodobacter sulfidophilus</name>
    <dbReference type="NCBI Taxonomy" id="35806"/>
    <lineage>
        <taxon>Bacteria</taxon>
        <taxon>Pseudomonadati</taxon>
        <taxon>Pseudomonadota</taxon>
        <taxon>Alphaproteobacteria</taxon>
        <taxon>Rhodobacterales</taxon>
        <taxon>Paracoccaceae</taxon>
        <taxon>Rhodovulum</taxon>
    </lineage>
</organism>
<dbReference type="PANTHER" id="PTHR35342">
    <property type="entry name" value="TRICARBOXYLIC TRANSPORT PROTEIN"/>
    <property type="match status" value="1"/>
</dbReference>
<geneLocation type="plasmid" evidence="4">
    <name>Plasmid1 DNA</name>
</geneLocation>
<evidence type="ECO:0000313" key="3">
    <source>
        <dbReference type="EMBL" id="BAQ71527.1"/>
    </source>
</evidence>
<protein>
    <recommendedName>
        <fullName evidence="2">DUF112 domain-containing protein</fullName>
    </recommendedName>
</protein>
<feature type="transmembrane region" description="Helical" evidence="1">
    <location>
        <begin position="147"/>
        <end position="163"/>
    </location>
</feature>
<evidence type="ECO:0000256" key="1">
    <source>
        <dbReference type="SAM" id="Phobius"/>
    </source>
</evidence>
<feature type="transmembrane region" description="Helical" evidence="1">
    <location>
        <begin position="46"/>
        <end position="68"/>
    </location>
</feature>
<keyword evidence="1" id="KW-0472">Membrane</keyword>
<feature type="transmembrane region" description="Helical" evidence="1">
    <location>
        <begin position="80"/>
        <end position="100"/>
    </location>
</feature>
<proteinExistence type="predicted"/>
<dbReference type="Pfam" id="PF01970">
    <property type="entry name" value="TctA"/>
    <property type="match status" value="1"/>
</dbReference>
<dbReference type="PATRIC" id="fig|35806.4.peg.4518"/>
<dbReference type="PANTHER" id="PTHR35342:SF5">
    <property type="entry name" value="TRICARBOXYLIC TRANSPORT PROTEIN"/>
    <property type="match status" value="1"/>
</dbReference>
<feature type="transmembrane region" description="Helical" evidence="1">
    <location>
        <begin position="394"/>
        <end position="420"/>
    </location>
</feature>
<dbReference type="eggNOG" id="COG3333">
    <property type="taxonomic scope" value="Bacteria"/>
</dbReference>
<feature type="transmembrane region" description="Helical" evidence="1">
    <location>
        <begin position="356"/>
        <end position="374"/>
    </location>
</feature>
<feature type="transmembrane region" description="Helical" evidence="1">
    <location>
        <begin position="258"/>
        <end position="281"/>
    </location>
</feature>